<evidence type="ECO:0000313" key="2">
    <source>
        <dbReference type="EMBL" id="NYH51276.1"/>
    </source>
</evidence>
<proteinExistence type="predicted"/>
<name>A0A7Y9X8Q7_9ACTN</name>
<protein>
    <submittedName>
        <fullName evidence="2">Uncharacterized protein</fullName>
    </submittedName>
</protein>
<evidence type="ECO:0000256" key="1">
    <source>
        <dbReference type="SAM" id="Phobius"/>
    </source>
</evidence>
<dbReference type="Proteomes" id="UP000584931">
    <property type="component" value="Unassembled WGS sequence"/>
</dbReference>
<comment type="caution">
    <text evidence="2">The sequence shown here is derived from an EMBL/GenBank/DDBJ whole genome shotgun (WGS) entry which is preliminary data.</text>
</comment>
<sequence>MSKKPAVSKAGPIGRDLKAIVLYNMVAILSMAFFAVLGLAVASAAASAAAL</sequence>
<feature type="transmembrane region" description="Helical" evidence="1">
    <location>
        <begin position="21"/>
        <end position="46"/>
    </location>
</feature>
<dbReference type="AlphaFoldDB" id="A0A7Y9X8Q7"/>
<keyword evidence="1" id="KW-1133">Transmembrane helix</keyword>
<organism evidence="2 3">
    <name type="scientific">Nocardiopsis sinuspersici</name>
    <dbReference type="NCBI Taxonomy" id="501010"/>
    <lineage>
        <taxon>Bacteria</taxon>
        <taxon>Bacillati</taxon>
        <taxon>Actinomycetota</taxon>
        <taxon>Actinomycetes</taxon>
        <taxon>Streptosporangiales</taxon>
        <taxon>Nocardiopsidaceae</taxon>
        <taxon>Nocardiopsis</taxon>
    </lineage>
</organism>
<dbReference type="RefSeq" id="WP_170293727.1">
    <property type="nucleotide sequence ID" value="NZ_JACCHL010000001.1"/>
</dbReference>
<accession>A0A7Y9X8Q7</accession>
<gene>
    <name evidence="2" type="ORF">HNR06_000865</name>
</gene>
<keyword evidence="1" id="KW-0472">Membrane</keyword>
<reference evidence="2 3" key="1">
    <citation type="submission" date="2020-07" db="EMBL/GenBank/DDBJ databases">
        <title>Sequencing the genomes of 1000 actinobacteria strains.</title>
        <authorList>
            <person name="Klenk H.-P."/>
        </authorList>
    </citation>
    <scope>NUCLEOTIDE SEQUENCE [LARGE SCALE GENOMIC DNA]</scope>
    <source>
        <strain evidence="2 3">DSM 45278</strain>
    </source>
</reference>
<dbReference type="EMBL" id="JACCHL010000001">
    <property type="protein sequence ID" value="NYH51276.1"/>
    <property type="molecule type" value="Genomic_DNA"/>
</dbReference>
<keyword evidence="1" id="KW-0812">Transmembrane</keyword>
<evidence type="ECO:0000313" key="3">
    <source>
        <dbReference type="Proteomes" id="UP000584931"/>
    </source>
</evidence>